<dbReference type="AlphaFoldDB" id="A0A554NC78"/>
<keyword evidence="2" id="KW-0472">Membrane</keyword>
<dbReference type="RefSeq" id="WP_144261336.1">
    <property type="nucleotide sequence ID" value="NZ_QMDX01000003.1"/>
</dbReference>
<gene>
    <name evidence="3" type="ORF">DP107_06435</name>
</gene>
<evidence type="ECO:0000313" key="4">
    <source>
        <dbReference type="Proteomes" id="UP000319894"/>
    </source>
</evidence>
<feature type="transmembrane region" description="Helical" evidence="2">
    <location>
        <begin position="91"/>
        <end position="111"/>
    </location>
</feature>
<dbReference type="InParanoid" id="A0A554NC78"/>
<accession>A0A554NC78</accession>
<dbReference type="EMBL" id="QMDX01000003">
    <property type="protein sequence ID" value="TSD14620.1"/>
    <property type="molecule type" value="Genomic_DNA"/>
</dbReference>
<evidence type="ECO:0000256" key="2">
    <source>
        <dbReference type="SAM" id="Phobius"/>
    </source>
</evidence>
<feature type="transmembrane region" description="Helical" evidence="2">
    <location>
        <begin position="143"/>
        <end position="165"/>
    </location>
</feature>
<keyword evidence="2" id="KW-0812">Transmembrane</keyword>
<name>A0A554NC78_9EURY</name>
<evidence type="ECO:0000256" key="1">
    <source>
        <dbReference type="SAM" id="MobiDB-lite"/>
    </source>
</evidence>
<proteinExistence type="predicted"/>
<feature type="compositionally biased region" description="Low complexity" evidence="1">
    <location>
        <begin position="46"/>
        <end position="55"/>
    </location>
</feature>
<reference evidence="3 4" key="1">
    <citation type="submission" date="2018-06" db="EMBL/GenBank/DDBJ databases">
        <title>Natronomonas sp. F16-60 a new haloarchaeon isolated from a solar saltern of Isla Cristina, Huelva, Spain.</title>
        <authorList>
            <person name="Duran-Viseras A."/>
            <person name="Sanchez-Porro C."/>
            <person name="Ventosa A."/>
        </authorList>
    </citation>
    <scope>NUCLEOTIDE SEQUENCE [LARGE SCALE GENOMIC DNA]</scope>
    <source>
        <strain evidence="3 4">F16-60</strain>
    </source>
</reference>
<feature type="transmembrane region" description="Helical" evidence="2">
    <location>
        <begin position="118"/>
        <end position="137"/>
    </location>
</feature>
<keyword evidence="4" id="KW-1185">Reference proteome</keyword>
<protein>
    <submittedName>
        <fullName evidence="3">Uncharacterized protein</fullName>
    </submittedName>
</protein>
<organism evidence="3 4">
    <name type="scientific">Haloglomus irregulare</name>
    <dbReference type="NCBI Taxonomy" id="2234134"/>
    <lineage>
        <taxon>Archaea</taxon>
        <taxon>Methanobacteriati</taxon>
        <taxon>Methanobacteriota</taxon>
        <taxon>Stenosarchaea group</taxon>
        <taxon>Halobacteria</taxon>
        <taxon>Halobacteriales</taxon>
        <taxon>Natronomonadaceae</taxon>
        <taxon>Haloglomus</taxon>
    </lineage>
</organism>
<feature type="transmembrane region" description="Helical" evidence="2">
    <location>
        <begin position="62"/>
        <end position="85"/>
    </location>
</feature>
<feature type="compositionally biased region" description="Basic and acidic residues" evidence="1">
    <location>
        <begin position="21"/>
        <end position="36"/>
    </location>
</feature>
<sequence>MSRSGETEYDSEVDIDGLLSDEERADRQTSTGEREQPATAADTETSGGLRSRLPSPSLPSPGLPGFSLGGLALSLAVCVAAFLAAGVVVPLGGVAGLVGVFGAAFLLGLLGRGRYLELVVAGAGTAAVGALLDQLLLAAVADIAAPLAAISGAAGLLVAVIGCYLGRDLRAGLTQSVG</sequence>
<dbReference type="Proteomes" id="UP000319894">
    <property type="component" value="Unassembled WGS sequence"/>
</dbReference>
<keyword evidence="2" id="KW-1133">Transmembrane helix</keyword>
<comment type="caution">
    <text evidence="3">The sequence shown here is derived from an EMBL/GenBank/DDBJ whole genome shotgun (WGS) entry which is preliminary data.</text>
</comment>
<feature type="region of interest" description="Disordered" evidence="1">
    <location>
        <begin position="1"/>
        <end position="57"/>
    </location>
</feature>
<evidence type="ECO:0000313" key="3">
    <source>
        <dbReference type="EMBL" id="TSD14620.1"/>
    </source>
</evidence>